<keyword evidence="6" id="KW-0812">Transmembrane</keyword>
<keyword evidence="6" id="KW-1133">Transmembrane helix</keyword>
<feature type="non-terminal residue" evidence="8">
    <location>
        <position position="1"/>
    </location>
</feature>
<dbReference type="GO" id="GO:0003723">
    <property type="term" value="F:RNA binding"/>
    <property type="evidence" value="ECO:0007669"/>
    <property type="project" value="UniProtKB-KW"/>
</dbReference>
<evidence type="ECO:0000313" key="8">
    <source>
        <dbReference type="EMBL" id="CAA3026214.1"/>
    </source>
</evidence>
<evidence type="ECO:0000313" key="9">
    <source>
        <dbReference type="Proteomes" id="UP000594638"/>
    </source>
</evidence>
<evidence type="ECO:0000256" key="5">
    <source>
        <dbReference type="ARBA" id="ARBA00022884"/>
    </source>
</evidence>
<keyword evidence="3" id="KW-0507">mRNA processing</keyword>
<sequence>GAAGVGGMSVKRSNQLDSRLDFTEPHLGVSRKAQAGLYGSKCPCASILFAFSSIFPSFITENVIFTNLTPYSTLLPKKNSPVIFVQDHFRIHKQMKKRVNYKWKKLIKKEKRSWNCVCWSVLQCSKRRLNKFRIWACKIHACFVENHKNSFLISNAIKKFDTLVPIIPLIGSLAKAKFYNILGYPISKPVWADFSYYDIIDRFATSSKIMFASTSNKPKSVFWYMHSQVHGVYIFVNTLYFFLYLIFNKPKKKFLKLQHFDVISLNMLLCYQKELDFHLKGTRVILTDCDHFWEPWGWLNGLWIWTDPRSQFLAFLQSQTTSNTLYYKYCRHILSKTCVEPLFIQENTLLKVNHIIHNSIDSTTRSKHKNTKRSNTNKILCQVVFGVLKIKR</sequence>
<name>A0A8S0UZ39_OLEEU</name>
<dbReference type="PANTHER" id="PTHR34811:SF1">
    <property type="entry name" value="MATURASE K"/>
    <property type="match status" value="1"/>
</dbReference>
<dbReference type="EMBL" id="CACTIH010009154">
    <property type="protein sequence ID" value="CAA3026214.1"/>
    <property type="molecule type" value="Genomic_DNA"/>
</dbReference>
<accession>A0A8S0UZ39</accession>
<dbReference type="OrthoDB" id="960782at2759"/>
<protein>
    <submittedName>
        <fullName evidence="8">Maturase K, partial (Chloroplast)</fullName>
    </submittedName>
</protein>
<feature type="transmembrane region" description="Helical" evidence="6">
    <location>
        <begin position="221"/>
        <end position="247"/>
    </location>
</feature>
<evidence type="ECO:0000256" key="2">
    <source>
        <dbReference type="ARBA" id="ARBA00022640"/>
    </source>
</evidence>
<keyword evidence="9" id="KW-1185">Reference proteome</keyword>
<evidence type="ECO:0000256" key="1">
    <source>
        <dbReference type="ARBA" id="ARBA00004474"/>
    </source>
</evidence>
<evidence type="ECO:0000256" key="4">
    <source>
        <dbReference type="ARBA" id="ARBA00022694"/>
    </source>
</evidence>
<dbReference type="AlphaFoldDB" id="A0A8S0UZ39"/>
<dbReference type="PANTHER" id="PTHR34811">
    <property type="entry name" value="MATURASE K"/>
    <property type="match status" value="1"/>
</dbReference>
<dbReference type="GO" id="GO:0008033">
    <property type="term" value="P:tRNA processing"/>
    <property type="evidence" value="ECO:0007669"/>
    <property type="project" value="UniProtKB-KW"/>
</dbReference>
<dbReference type="Pfam" id="PF01348">
    <property type="entry name" value="Intron_maturas2"/>
    <property type="match status" value="1"/>
</dbReference>
<evidence type="ECO:0000256" key="6">
    <source>
        <dbReference type="SAM" id="Phobius"/>
    </source>
</evidence>
<dbReference type="InterPro" id="IPR002866">
    <property type="entry name" value="Maturase_MatK"/>
</dbReference>
<comment type="subcellular location">
    <subcellularLocation>
        <location evidence="1">Plastid</location>
    </subcellularLocation>
</comment>
<dbReference type="GO" id="GO:0009507">
    <property type="term" value="C:chloroplast"/>
    <property type="evidence" value="ECO:0007669"/>
    <property type="project" value="InterPro"/>
</dbReference>
<comment type="caution">
    <text evidence="8">The sequence shown here is derived from an EMBL/GenBank/DDBJ whole genome shotgun (WGS) entry which is preliminary data.</text>
</comment>
<feature type="domain" description="Domain X" evidence="7">
    <location>
        <begin position="158"/>
        <end position="204"/>
    </location>
</feature>
<feature type="non-terminal residue" evidence="8">
    <location>
        <position position="392"/>
    </location>
</feature>
<keyword evidence="6" id="KW-0472">Membrane</keyword>
<dbReference type="GO" id="GO:0006397">
    <property type="term" value="P:mRNA processing"/>
    <property type="evidence" value="ECO:0007669"/>
    <property type="project" value="UniProtKB-KW"/>
</dbReference>
<reference evidence="8 9" key="1">
    <citation type="submission" date="2019-12" db="EMBL/GenBank/DDBJ databases">
        <authorList>
            <person name="Alioto T."/>
            <person name="Alioto T."/>
            <person name="Gomez Garrido J."/>
        </authorList>
    </citation>
    <scope>NUCLEOTIDE SEQUENCE [LARGE SCALE GENOMIC DNA]</scope>
</reference>
<evidence type="ECO:0000259" key="7">
    <source>
        <dbReference type="Pfam" id="PF01348"/>
    </source>
</evidence>
<proteinExistence type="predicted"/>
<dbReference type="Gramene" id="OE9A112505T1">
    <property type="protein sequence ID" value="OE9A112505C1"/>
    <property type="gene ID" value="OE9A112505"/>
</dbReference>
<keyword evidence="5" id="KW-0694">RNA-binding</keyword>
<gene>
    <name evidence="8" type="ORF">OLEA9_A112505</name>
</gene>
<evidence type="ECO:0000256" key="3">
    <source>
        <dbReference type="ARBA" id="ARBA00022664"/>
    </source>
</evidence>
<keyword evidence="2" id="KW-0934">Plastid</keyword>
<dbReference type="InterPro" id="IPR024937">
    <property type="entry name" value="Domain_X"/>
</dbReference>
<keyword evidence="4" id="KW-0819">tRNA processing</keyword>
<dbReference type="Proteomes" id="UP000594638">
    <property type="component" value="Unassembled WGS sequence"/>
</dbReference>
<organism evidence="8 9">
    <name type="scientific">Olea europaea subsp. europaea</name>
    <dbReference type="NCBI Taxonomy" id="158383"/>
    <lineage>
        <taxon>Eukaryota</taxon>
        <taxon>Viridiplantae</taxon>
        <taxon>Streptophyta</taxon>
        <taxon>Embryophyta</taxon>
        <taxon>Tracheophyta</taxon>
        <taxon>Spermatophyta</taxon>
        <taxon>Magnoliopsida</taxon>
        <taxon>eudicotyledons</taxon>
        <taxon>Gunneridae</taxon>
        <taxon>Pentapetalae</taxon>
        <taxon>asterids</taxon>
        <taxon>lamiids</taxon>
        <taxon>Lamiales</taxon>
        <taxon>Oleaceae</taxon>
        <taxon>Oleeae</taxon>
        <taxon>Olea</taxon>
    </lineage>
</organism>